<feature type="region of interest" description="Disordered" evidence="1">
    <location>
        <begin position="23"/>
        <end position="137"/>
    </location>
</feature>
<keyword evidence="3" id="KW-1185">Reference proteome</keyword>
<dbReference type="EMBL" id="OX597833">
    <property type="protein sequence ID" value="CAI9737836.1"/>
    <property type="molecule type" value="Genomic_DNA"/>
</dbReference>
<organism evidence="2 3">
    <name type="scientific">Octopus vulgaris</name>
    <name type="common">Common octopus</name>
    <dbReference type="NCBI Taxonomy" id="6645"/>
    <lineage>
        <taxon>Eukaryota</taxon>
        <taxon>Metazoa</taxon>
        <taxon>Spiralia</taxon>
        <taxon>Lophotrochozoa</taxon>
        <taxon>Mollusca</taxon>
        <taxon>Cephalopoda</taxon>
        <taxon>Coleoidea</taxon>
        <taxon>Octopodiformes</taxon>
        <taxon>Octopoda</taxon>
        <taxon>Incirrata</taxon>
        <taxon>Octopodidae</taxon>
        <taxon>Octopus</taxon>
    </lineage>
</organism>
<accession>A0AA36BNV4</accession>
<dbReference type="AlphaFoldDB" id="A0AA36BNV4"/>
<evidence type="ECO:0000313" key="2">
    <source>
        <dbReference type="EMBL" id="CAI9737836.1"/>
    </source>
</evidence>
<evidence type="ECO:0000256" key="1">
    <source>
        <dbReference type="SAM" id="MobiDB-lite"/>
    </source>
</evidence>
<protein>
    <submittedName>
        <fullName evidence="2">Uncharacterized protein</fullName>
    </submittedName>
</protein>
<reference evidence="2" key="1">
    <citation type="submission" date="2023-08" db="EMBL/GenBank/DDBJ databases">
        <authorList>
            <person name="Alioto T."/>
            <person name="Alioto T."/>
            <person name="Gomez Garrido J."/>
        </authorList>
    </citation>
    <scope>NUCLEOTIDE SEQUENCE</scope>
</reference>
<gene>
    <name evidence="2" type="ORF">OCTVUL_1B017750</name>
</gene>
<feature type="compositionally biased region" description="Basic and acidic residues" evidence="1">
    <location>
        <begin position="23"/>
        <end position="42"/>
    </location>
</feature>
<dbReference type="Proteomes" id="UP001162480">
    <property type="component" value="Chromosome 20"/>
</dbReference>
<name>A0AA36BNV4_OCTVU</name>
<feature type="compositionally biased region" description="Basic and acidic residues" evidence="1">
    <location>
        <begin position="63"/>
        <end position="76"/>
    </location>
</feature>
<evidence type="ECO:0000313" key="3">
    <source>
        <dbReference type="Proteomes" id="UP001162480"/>
    </source>
</evidence>
<sequence length="137" mass="15527">MSDEFVENMEEYFGVRMDMDGLRIGNEHSGDSENKRTEINTKHDRKKKKIHRVLASSQQKNNLSHERMAGSERVEENTDGDCPADKLENATTTGDSIPTSSSSITSSSSTDENEELTPLVAESWENQNQRHTVRKRL</sequence>
<feature type="compositionally biased region" description="Basic residues" evidence="1">
    <location>
        <begin position="43"/>
        <end position="52"/>
    </location>
</feature>
<feature type="compositionally biased region" description="Low complexity" evidence="1">
    <location>
        <begin position="91"/>
        <end position="110"/>
    </location>
</feature>
<proteinExistence type="predicted"/>